<protein>
    <submittedName>
        <fullName evidence="1">Uncharacterized protein</fullName>
    </submittedName>
</protein>
<dbReference type="AlphaFoldDB" id="A0A972GWW1"/>
<evidence type="ECO:0000313" key="2">
    <source>
        <dbReference type="Proteomes" id="UP000641588"/>
    </source>
</evidence>
<dbReference type="EMBL" id="WHOD01000135">
    <property type="protein sequence ID" value="NOU98374.1"/>
    <property type="molecule type" value="Genomic_DNA"/>
</dbReference>
<dbReference type="RefSeq" id="WP_171656631.1">
    <property type="nucleotide sequence ID" value="NZ_WHOD01000135.1"/>
</dbReference>
<proteinExistence type="predicted"/>
<comment type="caution">
    <text evidence="1">The sequence shown here is derived from an EMBL/GenBank/DDBJ whole genome shotgun (WGS) entry which is preliminary data.</text>
</comment>
<organism evidence="1 2">
    <name type="scientific">Paenibacillus foliorum</name>
    <dbReference type="NCBI Taxonomy" id="2654974"/>
    <lineage>
        <taxon>Bacteria</taxon>
        <taxon>Bacillati</taxon>
        <taxon>Bacillota</taxon>
        <taxon>Bacilli</taxon>
        <taxon>Bacillales</taxon>
        <taxon>Paenibacillaceae</taxon>
        <taxon>Paenibacillus</taxon>
    </lineage>
</organism>
<keyword evidence="2" id="KW-1185">Reference proteome</keyword>
<name>A0A972GWW1_9BACL</name>
<sequence>MNTLTYSPGLTTTVRSLKQLDSQQIAQLFKDTRWFEAFSLSAEEGKAVMMQLAKTSREYIKKSTPTDLWE</sequence>
<gene>
    <name evidence="1" type="ORF">GC093_34910</name>
</gene>
<accession>A0A972GWW1</accession>
<reference evidence="1" key="1">
    <citation type="submission" date="2019-10" db="EMBL/GenBank/DDBJ databases">
        <title>Description of Paenibacillus glebae sp. nov.</title>
        <authorList>
            <person name="Carlier A."/>
            <person name="Qi S."/>
        </authorList>
    </citation>
    <scope>NUCLEOTIDE SEQUENCE</scope>
    <source>
        <strain evidence="1">LMG 31456</strain>
    </source>
</reference>
<evidence type="ECO:0000313" key="1">
    <source>
        <dbReference type="EMBL" id="NOU98374.1"/>
    </source>
</evidence>
<dbReference type="Proteomes" id="UP000641588">
    <property type="component" value="Unassembled WGS sequence"/>
</dbReference>